<accession>A0ABD3F1V4</accession>
<proteinExistence type="predicted"/>
<dbReference type="PANTHER" id="PTHR44329">
    <property type="entry name" value="SERINE/THREONINE-PROTEIN KINASE TNNI3K-RELATED"/>
    <property type="match status" value="1"/>
</dbReference>
<comment type="caution">
    <text evidence="2">The sequence shown here is derived from an EMBL/GenBank/DDBJ whole genome shotgun (WGS) entry which is preliminary data.</text>
</comment>
<dbReference type="Pfam" id="PF00069">
    <property type="entry name" value="Pkinase"/>
    <property type="match status" value="1"/>
</dbReference>
<dbReference type="Proteomes" id="UP001632037">
    <property type="component" value="Unassembled WGS sequence"/>
</dbReference>
<dbReference type="PANTHER" id="PTHR44329:SF214">
    <property type="entry name" value="PROTEIN KINASE DOMAIN-CONTAINING PROTEIN"/>
    <property type="match status" value="1"/>
</dbReference>
<keyword evidence="3" id="KW-1185">Reference proteome</keyword>
<dbReference type="SMART" id="SM00220">
    <property type="entry name" value="S_TKc"/>
    <property type="match status" value="1"/>
</dbReference>
<protein>
    <recommendedName>
        <fullName evidence="1">Protein kinase domain-containing protein</fullName>
    </recommendedName>
</protein>
<evidence type="ECO:0000313" key="3">
    <source>
        <dbReference type="Proteomes" id="UP001632037"/>
    </source>
</evidence>
<evidence type="ECO:0000313" key="2">
    <source>
        <dbReference type="EMBL" id="KAL3660797.1"/>
    </source>
</evidence>
<dbReference type="InterPro" id="IPR000719">
    <property type="entry name" value="Prot_kinase_dom"/>
</dbReference>
<dbReference type="AlphaFoldDB" id="A0ABD3F1V4"/>
<name>A0ABD3F1V4_9STRA</name>
<dbReference type="Gene3D" id="1.10.510.10">
    <property type="entry name" value="Transferase(Phosphotransferase) domain 1"/>
    <property type="match status" value="1"/>
</dbReference>
<evidence type="ECO:0000259" key="1">
    <source>
        <dbReference type="PROSITE" id="PS50011"/>
    </source>
</evidence>
<dbReference type="EMBL" id="JBIMZQ010000039">
    <property type="protein sequence ID" value="KAL3660797.1"/>
    <property type="molecule type" value="Genomic_DNA"/>
</dbReference>
<sequence>MDDFTTADIAVPKDDVSDAGCTFTTAAPSKSPAAWVLGDEVMASHFATLESPGSGTHYLQGKRIPYENLKFETALSKGASGEIWACTFNGRKVAVKRLLQNKSQKADKVQTFAEEIELTASLTHPHIVNFIGMAWNSLNNLVMVLEYVPMGNLQGYLLKNGDLLSWARDKIHMAIGIAQALDYLHGHASPSIHRDLKSTNILLTRRLEPKLIDFGVSRGAVDLTMTAGVGTPYWTAPEVLEARDIRNRRIFIPSASC</sequence>
<dbReference type="InterPro" id="IPR051681">
    <property type="entry name" value="Ser/Thr_Kinases-Pseudokinases"/>
</dbReference>
<reference evidence="2 3" key="1">
    <citation type="submission" date="2024-09" db="EMBL/GenBank/DDBJ databases">
        <title>Genome sequencing and assembly of Phytophthora oleae, isolate VK10A, causative agent of rot of olive drupes.</title>
        <authorList>
            <person name="Conti Taguali S."/>
            <person name="Riolo M."/>
            <person name="La Spada F."/>
            <person name="Cacciola S.O."/>
            <person name="Dionisio G."/>
        </authorList>
    </citation>
    <scope>NUCLEOTIDE SEQUENCE [LARGE SCALE GENOMIC DNA]</scope>
    <source>
        <strain evidence="2 3">VK10A</strain>
    </source>
</reference>
<dbReference type="InterPro" id="IPR011009">
    <property type="entry name" value="Kinase-like_dom_sf"/>
</dbReference>
<dbReference type="SUPFAM" id="SSF56112">
    <property type="entry name" value="Protein kinase-like (PK-like)"/>
    <property type="match status" value="1"/>
</dbReference>
<organism evidence="2 3">
    <name type="scientific">Phytophthora oleae</name>
    <dbReference type="NCBI Taxonomy" id="2107226"/>
    <lineage>
        <taxon>Eukaryota</taxon>
        <taxon>Sar</taxon>
        <taxon>Stramenopiles</taxon>
        <taxon>Oomycota</taxon>
        <taxon>Peronosporomycetes</taxon>
        <taxon>Peronosporales</taxon>
        <taxon>Peronosporaceae</taxon>
        <taxon>Phytophthora</taxon>
    </lineage>
</organism>
<dbReference type="PROSITE" id="PS50011">
    <property type="entry name" value="PROTEIN_KINASE_DOM"/>
    <property type="match status" value="1"/>
</dbReference>
<feature type="domain" description="Protein kinase" evidence="1">
    <location>
        <begin position="69"/>
        <end position="257"/>
    </location>
</feature>
<gene>
    <name evidence="2" type="ORF">V7S43_014199</name>
</gene>